<keyword evidence="5" id="KW-1133">Transmembrane helix</keyword>
<dbReference type="Pfam" id="PF00728">
    <property type="entry name" value="Glyco_hydro_20"/>
    <property type="match status" value="1"/>
</dbReference>
<dbReference type="PANTHER" id="PTHR21040:SF13">
    <property type="entry name" value="BETA-N-ACETYLHEXOSAMINIDASE"/>
    <property type="match status" value="1"/>
</dbReference>
<evidence type="ECO:0000313" key="7">
    <source>
        <dbReference type="EMBL" id="JAV88002.1"/>
    </source>
</evidence>
<evidence type="ECO:0000256" key="5">
    <source>
        <dbReference type="SAM" id="Phobius"/>
    </source>
</evidence>
<dbReference type="EMBL" id="GEZM01024080">
    <property type="protein sequence ID" value="JAV88002.1"/>
    <property type="molecule type" value="Transcribed_RNA"/>
</dbReference>
<dbReference type="GO" id="GO:0004563">
    <property type="term" value="F:beta-N-acetylhexosaminidase activity"/>
    <property type="evidence" value="ECO:0007669"/>
    <property type="project" value="UniProtKB-EC"/>
</dbReference>
<feature type="domain" description="Glycoside hydrolase family 20 catalytic" evidence="6">
    <location>
        <begin position="110"/>
        <end position="256"/>
    </location>
</feature>
<sequence length="313" mass="37112">MNFSTTNILYNKKWRKVVYAVCLITLILLTILYFVPFQRRTLWKLGEYMSSKKHFELAEKIVHLDLKGAPPKVAYYKLLFPFLSQLGVTGLLIEYEDMFPYSGIRSKKIPARNAYSMENILTIRRLAKQSNLNVIPLVQVFGHMEFVLKLDDFAMFREVRKYPQMICPTHEVSPEIIVEMVEEIMKAHPDVDRLHIGADEVRYLGECDRCKDYIRSHGINTNELFLLYIHTIITKIRERYPALRILMWDDHFRPMTIEELQKSHIGGMVEPVVWNYHKDVDQRLDVWDKYSDRRIAHPKIIYTISYNVVQRPL</sequence>
<dbReference type="Gene3D" id="3.20.20.80">
    <property type="entry name" value="Glycosidases"/>
    <property type="match status" value="1"/>
</dbReference>
<proteinExistence type="inferred from homology"/>
<dbReference type="InterPro" id="IPR015883">
    <property type="entry name" value="Glyco_hydro_20_cat"/>
</dbReference>
<evidence type="ECO:0000259" key="6">
    <source>
        <dbReference type="Pfam" id="PF00728"/>
    </source>
</evidence>
<evidence type="ECO:0000256" key="1">
    <source>
        <dbReference type="ARBA" id="ARBA00001231"/>
    </source>
</evidence>
<dbReference type="InterPro" id="IPR017853">
    <property type="entry name" value="GH"/>
</dbReference>
<reference evidence="7" key="1">
    <citation type="journal article" date="2016" name="Sci. Rep.">
        <title>Molecular characterization of firefly nuptial gifts: a multi-omics approach sheds light on postcopulatory sexual selection.</title>
        <authorList>
            <person name="Al-Wathiqui N."/>
            <person name="Fallon T.R."/>
            <person name="South A."/>
            <person name="Weng J.K."/>
            <person name="Lewis S.M."/>
        </authorList>
    </citation>
    <scope>NUCLEOTIDE SEQUENCE</scope>
</reference>
<dbReference type="EC" id="3.2.1.52" evidence="3"/>
<organism evidence="7">
    <name type="scientific">Photinus pyralis</name>
    <name type="common">Common eastern firefly</name>
    <name type="synonym">Lampyris pyralis</name>
    <dbReference type="NCBI Taxonomy" id="7054"/>
    <lineage>
        <taxon>Eukaryota</taxon>
        <taxon>Metazoa</taxon>
        <taxon>Ecdysozoa</taxon>
        <taxon>Arthropoda</taxon>
        <taxon>Hexapoda</taxon>
        <taxon>Insecta</taxon>
        <taxon>Pterygota</taxon>
        <taxon>Neoptera</taxon>
        <taxon>Endopterygota</taxon>
        <taxon>Coleoptera</taxon>
        <taxon>Polyphaga</taxon>
        <taxon>Elateriformia</taxon>
        <taxon>Elateroidea</taxon>
        <taxon>Lampyridae</taxon>
        <taxon>Lampyrinae</taxon>
        <taxon>Photinus</taxon>
    </lineage>
</organism>
<evidence type="ECO:0000256" key="4">
    <source>
        <dbReference type="ARBA" id="ARBA00022801"/>
    </source>
</evidence>
<evidence type="ECO:0000256" key="3">
    <source>
        <dbReference type="ARBA" id="ARBA00012663"/>
    </source>
</evidence>
<keyword evidence="5" id="KW-0812">Transmembrane</keyword>
<name>A0A1Y1MQQ8_PHOPY</name>
<dbReference type="GO" id="GO:0005975">
    <property type="term" value="P:carbohydrate metabolic process"/>
    <property type="evidence" value="ECO:0007669"/>
    <property type="project" value="InterPro"/>
</dbReference>
<dbReference type="AlphaFoldDB" id="A0A1Y1MQQ8"/>
<accession>A0A1Y1MQQ8</accession>
<dbReference type="SUPFAM" id="SSF51445">
    <property type="entry name" value="(Trans)glycosidases"/>
    <property type="match status" value="1"/>
</dbReference>
<dbReference type="InterPro" id="IPR038901">
    <property type="entry name" value="HEXDC-like"/>
</dbReference>
<dbReference type="PANTHER" id="PTHR21040">
    <property type="entry name" value="BCDNA.GH04120"/>
    <property type="match status" value="1"/>
</dbReference>
<dbReference type="EMBL" id="GEZM01024081">
    <property type="protein sequence ID" value="JAV87999.1"/>
    <property type="molecule type" value="Transcribed_RNA"/>
</dbReference>
<comment type="catalytic activity">
    <reaction evidence="1">
        <text>Hydrolysis of terminal non-reducing N-acetyl-D-hexosamine residues in N-acetyl-beta-D-hexosaminides.</text>
        <dbReference type="EC" id="3.2.1.52"/>
    </reaction>
</comment>
<keyword evidence="4" id="KW-0378">Hydrolase</keyword>
<protein>
    <recommendedName>
        <fullName evidence="3">beta-N-acetylhexosaminidase</fullName>
        <ecNumber evidence="3">3.2.1.52</ecNumber>
    </recommendedName>
</protein>
<comment type="similarity">
    <text evidence="2">Belongs to the glycosyl hydrolase 20 family.</text>
</comment>
<evidence type="ECO:0000256" key="2">
    <source>
        <dbReference type="ARBA" id="ARBA00006285"/>
    </source>
</evidence>
<keyword evidence="5" id="KW-0472">Membrane</keyword>
<feature type="transmembrane region" description="Helical" evidence="5">
    <location>
        <begin position="17"/>
        <end position="35"/>
    </location>
</feature>